<dbReference type="PANTHER" id="PTHR11655:SF16">
    <property type="entry name" value="60S RIBOSOMAL PROTEIN L9"/>
    <property type="match status" value="1"/>
</dbReference>
<dbReference type="EMBL" id="JAVRRA010008248">
    <property type="protein sequence ID" value="KAK5257315.1"/>
    <property type="molecule type" value="Genomic_DNA"/>
</dbReference>
<reference evidence="6 7" key="1">
    <citation type="submission" date="2023-08" db="EMBL/GenBank/DDBJ databases">
        <title>Black Yeasts Isolated from many extreme environments.</title>
        <authorList>
            <person name="Coleine C."/>
            <person name="Stajich J.E."/>
            <person name="Selbmann L."/>
        </authorList>
    </citation>
    <scope>NUCLEOTIDE SEQUENCE [LARGE SCALE GENOMIC DNA]</scope>
    <source>
        <strain evidence="6 7">CCFEE 536</strain>
    </source>
</reference>
<evidence type="ECO:0000256" key="3">
    <source>
        <dbReference type="ARBA" id="ARBA00023274"/>
    </source>
</evidence>
<sequence length="321" mass="35864">MMSTPNSMTKSAATTPVGGLCTRKVTRARESVFEDDVYAFVASVVELCDLALVQGDTFGFGDGQGVCDRFICPRAAPDRKVPREPRKLNLSPPRLHDDTDDPDQRLHGQFKMKYIHSQETLTIPKDVKVSIKTRIVTVEGPRGTIGDAAHRKQVFTHATGKLVKNLAHLSVSFSQPSPSVINIELHHGSRKNVATLRTVRTLINNLTIGVTKGYKYKMRYVYAHFPINVNIEKNNETGLYEVEIRNFIGEKIVRRVVMQSGVDVEASKNVKDELLLSGNSLENVSQSAADIQQICRVKNKDIRKFLDGLYVSERGNIEEEI</sequence>
<dbReference type="PANTHER" id="PTHR11655">
    <property type="entry name" value="60S/50S RIBOSOMAL PROTEIN L6/L9"/>
    <property type="match status" value="1"/>
</dbReference>
<feature type="compositionally biased region" description="Basic and acidic residues" evidence="4">
    <location>
        <begin position="94"/>
        <end position="103"/>
    </location>
</feature>
<evidence type="ECO:0000256" key="1">
    <source>
        <dbReference type="ARBA" id="ARBA00009356"/>
    </source>
</evidence>
<evidence type="ECO:0000313" key="7">
    <source>
        <dbReference type="Proteomes" id="UP001357485"/>
    </source>
</evidence>
<dbReference type="InterPro" id="IPR000702">
    <property type="entry name" value="Ribosomal_uL6-like"/>
</dbReference>
<feature type="region of interest" description="Disordered" evidence="4">
    <location>
        <begin position="81"/>
        <end position="103"/>
    </location>
</feature>
<dbReference type="Proteomes" id="UP001357485">
    <property type="component" value="Unassembled WGS sequence"/>
</dbReference>
<dbReference type="Gene3D" id="3.90.930.12">
    <property type="entry name" value="Ribosomal protein L6, alpha-beta domain"/>
    <property type="match status" value="2"/>
</dbReference>
<evidence type="ECO:0000256" key="2">
    <source>
        <dbReference type="ARBA" id="ARBA00022980"/>
    </source>
</evidence>
<keyword evidence="2 6" id="KW-0689">Ribosomal protein</keyword>
<evidence type="ECO:0000259" key="5">
    <source>
        <dbReference type="Pfam" id="PF00347"/>
    </source>
</evidence>
<evidence type="ECO:0000313" key="6">
    <source>
        <dbReference type="EMBL" id="KAK5257315.1"/>
    </source>
</evidence>
<gene>
    <name evidence="6" type="primary">RPL9B</name>
    <name evidence="6" type="ORF">LTR16_000999</name>
</gene>
<dbReference type="InterPro" id="IPR002359">
    <property type="entry name" value="Ribosomal_uL6_CS2"/>
</dbReference>
<keyword evidence="7" id="KW-1185">Reference proteome</keyword>
<dbReference type="Pfam" id="PF00347">
    <property type="entry name" value="Ribosomal_L6"/>
    <property type="match status" value="1"/>
</dbReference>
<comment type="caution">
    <text evidence="6">The sequence shown here is derived from an EMBL/GenBank/DDBJ whole genome shotgun (WGS) entry which is preliminary data.</text>
</comment>
<dbReference type="PROSITE" id="PS00700">
    <property type="entry name" value="RIBOSOMAL_L6_2"/>
    <property type="match status" value="1"/>
</dbReference>
<keyword evidence="3" id="KW-0687">Ribonucleoprotein</keyword>
<organism evidence="6 7">
    <name type="scientific">Cryomyces antarcticus</name>
    <dbReference type="NCBI Taxonomy" id="329879"/>
    <lineage>
        <taxon>Eukaryota</taxon>
        <taxon>Fungi</taxon>
        <taxon>Dikarya</taxon>
        <taxon>Ascomycota</taxon>
        <taxon>Pezizomycotina</taxon>
        <taxon>Dothideomycetes</taxon>
        <taxon>Dothideomycetes incertae sedis</taxon>
        <taxon>Cryomyces</taxon>
    </lineage>
</organism>
<dbReference type="GO" id="GO:0005840">
    <property type="term" value="C:ribosome"/>
    <property type="evidence" value="ECO:0007669"/>
    <property type="project" value="UniProtKB-KW"/>
</dbReference>
<dbReference type="InterPro" id="IPR036789">
    <property type="entry name" value="Ribosomal_uL6-like_a/b-dom_sf"/>
</dbReference>
<name>A0ABR0LZR4_9PEZI</name>
<feature type="domain" description="Large ribosomal subunit protein uL6 alpha-beta" evidence="5">
    <location>
        <begin position="225"/>
        <end position="308"/>
    </location>
</feature>
<proteinExistence type="inferred from homology"/>
<dbReference type="InterPro" id="IPR020040">
    <property type="entry name" value="Ribosomal_uL6_a/b-dom"/>
</dbReference>
<dbReference type="SUPFAM" id="SSF56053">
    <property type="entry name" value="Ribosomal protein L6"/>
    <property type="match status" value="2"/>
</dbReference>
<evidence type="ECO:0000256" key="4">
    <source>
        <dbReference type="SAM" id="MobiDB-lite"/>
    </source>
</evidence>
<accession>A0ABR0LZR4</accession>
<comment type="similarity">
    <text evidence="1">Belongs to the universal ribosomal protein uL6 family.</text>
</comment>
<protein>
    <submittedName>
        <fullName evidence="6">60S ribosomal protein L9B</fullName>
    </submittedName>
</protein>